<dbReference type="EMBL" id="CZVU01000146">
    <property type="protein sequence ID" value="CUT05904.1"/>
    <property type="molecule type" value="Genomic_DNA"/>
</dbReference>
<evidence type="ECO:0000313" key="3">
    <source>
        <dbReference type="Proteomes" id="UP000243065"/>
    </source>
</evidence>
<dbReference type="PANTHER" id="PTHR38753:SF1">
    <property type="entry name" value="SLR1441 PROTEIN"/>
    <property type="match status" value="1"/>
</dbReference>
<organism evidence="2 3">
    <name type="scientific">Kryptobacter tengchongensis</name>
    <dbReference type="NCBI Taxonomy" id="1643429"/>
    <lineage>
        <taxon>Bacteria</taxon>
        <taxon>Pseudomonadati</taxon>
        <taxon>Candidatus Kryptoniota</taxon>
        <taxon>Candidatus Kryptobacter</taxon>
    </lineage>
</organism>
<gene>
    <name evidence="2" type="ORF">JGI24_01789</name>
</gene>
<evidence type="ECO:0000313" key="2">
    <source>
        <dbReference type="EMBL" id="CUT05904.1"/>
    </source>
</evidence>
<accession>A0A656DAW7</accession>
<evidence type="ECO:0008006" key="4">
    <source>
        <dbReference type="Google" id="ProtNLM"/>
    </source>
</evidence>
<name>A0A656DAW7_KRYT1</name>
<sequence length="163" mass="19190">KRVWESINQLTVRVDQLTDEVRALTREVRDIRRRFGELSDSVGFGLEDKAFKSLPKLLKRDYDIEVKKILIRRFIKDKYGKDIEVNIFAQAERNGQEITVIGECKSQLSKNDVENFEEYRLKRFEGVYPNILPILITYMESEPGVEEFVRSKGIGIYFSYELD</sequence>
<protein>
    <recommendedName>
        <fullName evidence="4">Chordopoxvirus fusion protein</fullName>
    </recommendedName>
</protein>
<keyword evidence="1" id="KW-0175">Coiled coil</keyword>
<feature type="coiled-coil region" evidence="1">
    <location>
        <begin position="7"/>
        <end position="34"/>
    </location>
</feature>
<keyword evidence="3" id="KW-1185">Reference proteome</keyword>
<reference evidence="2 3" key="1">
    <citation type="submission" date="2015-11" db="EMBL/GenBank/DDBJ databases">
        <authorList>
            <person name="Varghese N."/>
        </authorList>
    </citation>
    <scope>NUCLEOTIDE SEQUENCE [LARGE SCALE GENOMIC DNA]</scope>
    <source>
        <strain evidence="2 3">JGI-24</strain>
    </source>
</reference>
<proteinExistence type="predicted"/>
<evidence type="ECO:0000256" key="1">
    <source>
        <dbReference type="SAM" id="Coils"/>
    </source>
</evidence>
<dbReference type="AlphaFoldDB" id="A0A656DAW7"/>
<dbReference type="PANTHER" id="PTHR38753">
    <property type="entry name" value="SLR1441 PROTEIN"/>
    <property type="match status" value="1"/>
</dbReference>
<feature type="non-terminal residue" evidence="2">
    <location>
        <position position="1"/>
    </location>
</feature>
<dbReference type="Proteomes" id="UP000243065">
    <property type="component" value="Unassembled WGS sequence"/>
</dbReference>